<feature type="transmembrane region" description="Helical" evidence="9">
    <location>
        <begin position="601"/>
        <end position="622"/>
    </location>
</feature>
<evidence type="ECO:0000256" key="4">
    <source>
        <dbReference type="ARBA" id="ARBA00022692"/>
    </source>
</evidence>
<dbReference type="EMBL" id="QJKJ01002309">
    <property type="protein sequence ID" value="RDY03399.1"/>
    <property type="molecule type" value="Genomic_DNA"/>
</dbReference>
<feature type="transmembrane region" description="Helical" evidence="9">
    <location>
        <begin position="461"/>
        <end position="483"/>
    </location>
</feature>
<feature type="domain" description="Wax synthase" evidence="10">
    <location>
        <begin position="492"/>
        <end position="578"/>
    </location>
</feature>
<feature type="transmembrane region" description="Helical" evidence="9">
    <location>
        <begin position="288"/>
        <end position="310"/>
    </location>
</feature>
<evidence type="ECO:0000313" key="12">
    <source>
        <dbReference type="Proteomes" id="UP000257109"/>
    </source>
</evidence>
<feature type="transmembrane region" description="Helical" evidence="9">
    <location>
        <begin position="227"/>
        <end position="251"/>
    </location>
</feature>
<evidence type="ECO:0000256" key="7">
    <source>
        <dbReference type="ARBA" id="ARBA00023136"/>
    </source>
</evidence>
<protein>
    <submittedName>
        <fullName evidence="11">Long-chain-alcohol O-fatty-acyltransferase 1</fullName>
    </submittedName>
</protein>
<dbReference type="GO" id="GO:0008374">
    <property type="term" value="F:O-acyltransferase activity"/>
    <property type="evidence" value="ECO:0007669"/>
    <property type="project" value="InterPro"/>
</dbReference>
<dbReference type="PANTHER" id="PTHR31595">
    <property type="entry name" value="LONG-CHAIN-ALCOHOL O-FATTY-ACYLTRANSFERASE 3-RELATED"/>
    <property type="match status" value="1"/>
</dbReference>
<dbReference type="InterPro" id="IPR032805">
    <property type="entry name" value="Wax_synthase_dom"/>
</dbReference>
<accession>A0A371HKU7</accession>
<gene>
    <name evidence="11" type="primary">AT1</name>
    <name evidence="11" type="ORF">CR513_13017</name>
</gene>
<keyword evidence="3" id="KW-0808">Transferase</keyword>
<dbReference type="AlphaFoldDB" id="A0A371HKU7"/>
<comment type="caution">
    <text evidence="11">The sequence shown here is derived from an EMBL/GenBank/DDBJ whole genome shotgun (WGS) entry which is preliminary data.</text>
</comment>
<dbReference type="InterPro" id="IPR044851">
    <property type="entry name" value="Wax_synthase"/>
</dbReference>
<comment type="subcellular location">
    <subcellularLocation>
        <location evidence="1">Membrane</location>
        <topology evidence="1">Multi-pass membrane protein</topology>
    </subcellularLocation>
</comment>
<evidence type="ECO:0000256" key="8">
    <source>
        <dbReference type="ARBA" id="ARBA00023315"/>
    </source>
</evidence>
<keyword evidence="6" id="KW-0443">Lipid metabolism</keyword>
<keyword evidence="8" id="KW-0012">Acyltransferase</keyword>
<evidence type="ECO:0000256" key="2">
    <source>
        <dbReference type="ARBA" id="ARBA00007282"/>
    </source>
</evidence>
<dbReference type="Pfam" id="PF13813">
    <property type="entry name" value="MBOAT_2"/>
    <property type="match status" value="2"/>
</dbReference>
<organism evidence="11 12">
    <name type="scientific">Mucuna pruriens</name>
    <name type="common">Velvet bean</name>
    <name type="synonym">Dolichos pruriens</name>
    <dbReference type="NCBI Taxonomy" id="157652"/>
    <lineage>
        <taxon>Eukaryota</taxon>
        <taxon>Viridiplantae</taxon>
        <taxon>Streptophyta</taxon>
        <taxon>Embryophyta</taxon>
        <taxon>Tracheophyta</taxon>
        <taxon>Spermatophyta</taxon>
        <taxon>Magnoliopsida</taxon>
        <taxon>eudicotyledons</taxon>
        <taxon>Gunneridae</taxon>
        <taxon>Pentapetalae</taxon>
        <taxon>rosids</taxon>
        <taxon>fabids</taxon>
        <taxon>Fabales</taxon>
        <taxon>Fabaceae</taxon>
        <taxon>Papilionoideae</taxon>
        <taxon>50 kb inversion clade</taxon>
        <taxon>NPAAA clade</taxon>
        <taxon>indigoferoid/millettioid clade</taxon>
        <taxon>Phaseoleae</taxon>
        <taxon>Mucuna</taxon>
    </lineage>
</organism>
<feature type="domain" description="Wax synthase" evidence="10">
    <location>
        <begin position="179"/>
        <end position="265"/>
    </location>
</feature>
<evidence type="ECO:0000256" key="3">
    <source>
        <dbReference type="ARBA" id="ARBA00022679"/>
    </source>
</evidence>
<evidence type="ECO:0000256" key="9">
    <source>
        <dbReference type="SAM" id="Phobius"/>
    </source>
</evidence>
<dbReference type="Proteomes" id="UP000257109">
    <property type="component" value="Unassembled WGS sequence"/>
</dbReference>
<evidence type="ECO:0000256" key="1">
    <source>
        <dbReference type="ARBA" id="ARBA00004141"/>
    </source>
</evidence>
<feature type="non-terminal residue" evidence="11">
    <location>
        <position position="1"/>
    </location>
</feature>
<feature type="transmembrane region" description="Helical" evidence="9">
    <location>
        <begin position="535"/>
        <end position="556"/>
    </location>
</feature>
<reference evidence="11" key="1">
    <citation type="submission" date="2018-05" db="EMBL/GenBank/DDBJ databases">
        <title>Draft genome of Mucuna pruriens seed.</title>
        <authorList>
            <person name="Nnadi N.E."/>
            <person name="Vos R."/>
            <person name="Hasami M.H."/>
            <person name="Devisetty U.K."/>
            <person name="Aguiy J.C."/>
        </authorList>
    </citation>
    <scope>NUCLEOTIDE SEQUENCE [LARGE SCALE GENOMIC DNA]</scope>
    <source>
        <strain evidence="11">JCA_2017</strain>
    </source>
</reference>
<name>A0A371HKU7_MUCPR</name>
<keyword evidence="4 9" id="KW-0812">Transmembrane</keyword>
<sequence length="659" mass="75267">MEGEIEMFIKVWLTTISSLCYCYYIASRIPKGFLRLLSLLPILYLFIILPLNLSSFHLGGPTTFFLVWLGTFKLLLFSFNQGPLAQSSQDIIHFICIASLPINLKHPKSQTNTTLKPPKWLLLLKVLILAMIIRAYDYRENLHPYFILVLYCCHMYLGIELVLALSAAPVRTAFGFEIEPQFNEPYLCTSLQDFWGRRWNLMVTRILRPAVYHPVYRMSTRFVGPTCAISGAVLATFLVSGLMHELIYYYLARAPPTWEVTCFFVLHGACTAAEVAAKRVMLRRGWRLHRAVSGPLAVAFLAVTGTWLFFPQLERNGVDRKAIAEYAILVDFVKSKLPLHLIPKGFLRLLSLLPILYLFIILPLKLSSPTLVGYTAFFLVQLGTFKILLFSFNQGPLALTSPNIIHFISIASLPIIPKQHPPTKQNNNTKPKWLLPLKVLIFAMIARVYDYKQNLHPHFMLVLYCFHVYLSLELVLVLIGATVRKVFGFEIEPQFNEPYLCTSLQDFWGRRWNLMVTRLLRLTVYDTVRHMSTGFVGLACATSAAMLATFLVSGLLHELMYYYVTRVPPTWEVTCFFVLHGACTAAEVVVKKVALRRGWRLHRAVSGPLVVAFLAVTARWLFFPQLLRNEMDKKSTEEYAMLVDFVKSKLPLNVFNSLG</sequence>
<feature type="transmembrane region" description="Helical" evidence="9">
    <location>
        <begin position="58"/>
        <end position="79"/>
    </location>
</feature>
<dbReference type="GO" id="GO:0016020">
    <property type="term" value="C:membrane"/>
    <property type="evidence" value="ECO:0007669"/>
    <property type="project" value="UniProtKB-SubCell"/>
</dbReference>
<dbReference type="STRING" id="157652.A0A371HKU7"/>
<feature type="transmembrane region" description="Helical" evidence="9">
    <location>
        <begin position="7"/>
        <end position="26"/>
    </location>
</feature>
<dbReference type="OrthoDB" id="1077582at2759"/>
<evidence type="ECO:0000256" key="6">
    <source>
        <dbReference type="ARBA" id="ARBA00023098"/>
    </source>
</evidence>
<evidence type="ECO:0000313" key="11">
    <source>
        <dbReference type="EMBL" id="RDY03399.1"/>
    </source>
</evidence>
<keyword evidence="5 9" id="KW-1133">Transmembrane helix</keyword>
<dbReference type="PANTHER" id="PTHR31595:SF70">
    <property type="entry name" value="LONG-CHAIN-ALCOHOL O-FATTY-ACYLTRANSFERASE 3-RELATED"/>
    <property type="match status" value="1"/>
</dbReference>
<keyword evidence="12" id="KW-1185">Reference proteome</keyword>
<dbReference type="GO" id="GO:0006629">
    <property type="term" value="P:lipid metabolic process"/>
    <property type="evidence" value="ECO:0007669"/>
    <property type="project" value="UniProtKB-KW"/>
</dbReference>
<evidence type="ECO:0000256" key="5">
    <source>
        <dbReference type="ARBA" id="ARBA00022989"/>
    </source>
</evidence>
<comment type="similarity">
    <text evidence="2">Belongs to the wax synthase family.</text>
</comment>
<feature type="transmembrane region" description="Helical" evidence="9">
    <location>
        <begin position="142"/>
        <end position="165"/>
    </location>
</feature>
<proteinExistence type="inferred from homology"/>
<feature type="transmembrane region" description="Helical" evidence="9">
    <location>
        <begin position="32"/>
        <end position="51"/>
    </location>
</feature>
<feature type="transmembrane region" description="Helical" evidence="9">
    <location>
        <begin position="371"/>
        <end position="392"/>
    </location>
</feature>
<evidence type="ECO:0000259" key="10">
    <source>
        <dbReference type="Pfam" id="PF13813"/>
    </source>
</evidence>
<feature type="transmembrane region" description="Helical" evidence="9">
    <location>
        <begin position="345"/>
        <end position="364"/>
    </location>
</feature>
<keyword evidence="7 9" id="KW-0472">Membrane</keyword>